<gene>
    <name evidence="2" type="ORF">ACFSC2_09865</name>
</gene>
<keyword evidence="1" id="KW-0732">Signal</keyword>
<dbReference type="RefSeq" id="WP_379814158.1">
    <property type="nucleotide sequence ID" value="NZ_JBHUDZ010000009.1"/>
</dbReference>
<feature type="signal peptide" evidence="1">
    <location>
        <begin position="1"/>
        <end position="19"/>
    </location>
</feature>
<organism evidence="2 3">
    <name type="scientific">Flavobacterium artemisiae</name>
    <dbReference type="NCBI Taxonomy" id="2126556"/>
    <lineage>
        <taxon>Bacteria</taxon>
        <taxon>Pseudomonadati</taxon>
        <taxon>Bacteroidota</taxon>
        <taxon>Flavobacteriia</taxon>
        <taxon>Flavobacteriales</taxon>
        <taxon>Flavobacteriaceae</taxon>
        <taxon>Flavobacterium</taxon>
    </lineage>
</organism>
<comment type="caution">
    <text evidence="2">The sequence shown here is derived from an EMBL/GenBank/DDBJ whole genome shotgun (WGS) entry which is preliminary data.</text>
</comment>
<keyword evidence="3" id="KW-1185">Reference proteome</keyword>
<name>A0ABW4HC09_9FLAO</name>
<dbReference type="EMBL" id="JBHUDZ010000009">
    <property type="protein sequence ID" value="MFD1603039.1"/>
    <property type="molecule type" value="Genomic_DNA"/>
</dbReference>
<protein>
    <submittedName>
        <fullName evidence="2">Uncharacterized protein</fullName>
    </submittedName>
</protein>
<proteinExistence type="predicted"/>
<evidence type="ECO:0000313" key="3">
    <source>
        <dbReference type="Proteomes" id="UP001597138"/>
    </source>
</evidence>
<accession>A0ABW4HC09</accession>
<evidence type="ECO:0000313" key="2">
    <source>
        <dbReference type="EMBL" id="MFD1603039.1"/>
    </source>
</evidence>
<evidence type="ECO:0000256" key="1">
    <source>
        <dbReference type="SAM" id="SignalP"/>
    </source>
</evidence>
<feature type="chain" id="PRO_5045379403" evidence="1">
    <location>
        <begin position="20"/>
        <end position="263"/>
    </location>
</feature>
<sequence length="263" mass="30992">MLKKILSFILLTFVVICSAQNFPEKEKKYDQDILSFLMDITQKDSISLETFLMYSKPFSKWDVRPLEREKVWCLDTVHGVSEVPNFFFGIFCHMYNVSEAASRKMPNDFIQKGIDSKSHLQNYLNENLKKFDQLSKLISGSKNVVFVSYNDIQKADNLYQDKDTYWKYKIPKDSPFPISSMVESNLKEKFSKEQIRILELIKELEIYAAYKTTKGIFYLADGLTDNSYGFYFNSKGNMETDNFLFRIMKSEKINENYFYYTAN</sequence>
<dbReference type="Proteomes" id="UP001597138">
    <property type="component" value="Unassembled WGS sequence"/>
</dbReference>
<reference evidence="3" key="1">
    <citation type="journal article" date="2019" name="Int. J. Syst. Evol. Microbiol.">
        <title>The Global Catalogue of Microorganisms (GCM) 10K type strain sequencing project: providing services to taxonomists for standard genome sequencing and annotation.</title>
        <authorList>
            <consortium name="The Broad Institute Genomics Platform"/>
            <consortium name="The Broad Institute Genome Sequencing Center for Infectious Disease"/>
            <person name="Wu L."/>
            <person name="Ma J."/>
        </authorList>
    </citation>
    <scope>NUCLEOTIDE SEQUENCE [LARGE SCALE GENOMIC DNA]</scope>
    <source>
        <strain evidence="3">CCUG 70865</strain>
    </source>
</reference>